<accession>A0A848L0R9</accession>
<sequence>MAYANEDHWHNQRDHITRWLGQYNTNGYYNRANPSTSGRRFYNSFKCASGLLWLADALGEEAAVLHHGVEAIDAAGTNYASQCGAFRKVVPWARIVELAQPKLHVAGPTRWRAWR</sequence>
<dbReference type="EMBL" id="JABBNB010000033">
    <property type="protein sequence ID" value="NMO04289.1"/>
    <property type="molecule type" value="Genomic_DNA"/>
</dbReference>
<comment type="caution">
    <text evidence="1">The sequence shown here is derived from an EMBL/GenBank/DDBJ whole genome shotgun (WGS) entry which is preliminary data.</text>
</comment>
<keyword evidence="2" id="KW-1185">Reference proteome</keyword>
<evidence type="ECO:0000313" key="1">
    <source>
        <dbReference type="EMBL" id="NMO04289.1"/>
    </source>
</evidence>
<dbReference type="RefSeq" id="WP_170196793.1">
    <property type="nucleotide sequence ID" value="NZ_JABBNB010000033.1"/>
</dbReference>
<evidence type="ECO:0000313" key="2">
    <source>
        <dbReference type="Proteomes" id="UP000550729"/>
    </source>
</evidence>
<name>A0A848L0R9_9ACTN</name>
<gene>
    <name evidence="1" type="ORF">HH308_24010</name>
</gene>
<proteinExistence type="predicted"/>
<dbReference type="AlphaFoldDB" id="A0A848L0R9"/>
<reference evidence="1 2" key="1">
    <citation type="submission" date="2020-04" db="EMBL/GenBank/DDBJ databases">
        <title>Gordonia sp. nov. TBRC 11910.</title>
        <authorList>
            <person name="Suriyachadkun C."/>
        </authorList>
    </citation>
    <scope>NUCLEOTIDE SEQUENCE [LARGE SCALE GENOMIC DNA]</scope>
    <source>
        <strain evidence="1 2">TBRC 11910</strain>
    </source>
</reference>
<organism evidence="1 2">
    <name type="scientific">Gordonia asplenii</name>
    <dbReference type="NCBI Taxonomy" id="2725283"/>
    <lineage>
        <taxon>Bacteria</taxon>
        <taxon>Bacillati</taxon>
        <taxon>Actinomycetota</taxon>
        <taxon>Actinomycetes</taxon>
        <taxon>Mycobacteriales</taxon>
        <taxon>Gordoniaceae</taxon>
        <taxon>Gordonia</taxon>
    </lineage>
</organism>
<dbReference type="Proteomes" id="UP000550729">
    <property type="component" value="Unassembled WGS sequence"/>
</dbReference>
<protein>
    <submittedName>
        <fullName evidence="1">Uncharacterized protein</fullName>
    </submittedName>
</protein>